<dbReference type="PANTHER" id="PTHR43433">
    <property type="entry name" value="HYDROLASE, ALPHA/BETA FOLD FAMILY PROTEIN"/>
    <property type="match status" value="1"/>
</dbReference>
<dbReference type="EMBL" id="LDTZ01000014">
    <property type="protein sequence ID" value="KNA92557.1"/>
    <property type="molecule type" value="Genomic_DNA"/>
</dbReference>
<keyword evidence="3" id="KW-1185">Reference proteome</keyword>
<evidence type="ECO:0000313" key="3">
    <source>
        <dbReference type="Proteomes" id="UP000037247"/>
    </source>
</evidence>
<dbReference type="InterPro" id="IPR050471">
    <property type="entry name" value="AB_hydrolase"/>
</dbReference>
<protein>
    <submittedName>
        <fullName evidence="2">Alpha/beta hydrolase</fullName>
    </submittedName>
</protein>
<dbReference type="PANTHER" id="PTHR43433:SF10">
    <property type="entry name" value="AB HYDROLASE-1 DOMAIN-CONTAINING PROTEIN"/>
    <property type="match status" value="1"/>
</dbReference>
<dbReference type="InterPro" id="IPR029058">
    <property type="entry name" value="AB_hydrolase_fold"/>
</dbReference>
<evidence type="ECO:0000259" key="1">
    <source>
        <dbReference type="Pfam" id="PF00561"/>
    </source>
</evidence>
<keyword evidence="2" id="KW-0378">Hydrolase</keyword>
<dbReference type="InterPro" id="IPR000073">
    <property type="entry name" value="AB_hydrolase_1"/>
</dbReference>
<dbReference type="Pfam" id="PF00561">
    <property type="entry name" value="Abhydrolase_1"/>
    <property type="match status" value="1"/>
</dbReference>
<proteinExistence type="predicted"/>
<dbReference type="Gene3D" id="3.40.50.1820">
    <property type="entry name" value="alpha/beta hydrolase"/>
    <property type="match status" value="1"/>
</dbReference>
<sequence>MIDVDRPKIEGSVAVGTHATDRTKRRMGFAEFGSASGRPILWFHGTPGARRQIPLEAREYAAARGVRLIGIDRPGVGSSTAHPYDSVRDFCADLTDVLDALGIDDFGVIGVSGGGPYALAVAHEFGPRVHVAGIVGGVAPTVGPEAIGGGAVALARRAAPVLPVLGAPVGQVISTALRFVRPIAEPAILLYGRLSPAADRELLSRPEFRAMFLDDLLSGGSHRMEAPFNDVRVFSRDWGFSVSDVSTPVRWWHGDRDHIVPYAHGEHVVSLLPDAKLFSLHGESHLSLFGMSTDVMDELLAVWDQATVAPPSPAGE</sequence>
<evidence type="ECO:0000313" key="2">
    <source>
        <dbReference type="EMBL" id="KNA92557.1"/>
    </source>
</evidence>
<gene>
    <name evidence="2" type="ORF">ABW18_04440</name>
</gene>
<accession>A0ABR5IFZ9</accession>
<organism evidence="2 3">
    <name type="scientific">Gordonia jacobaea</name>
    <dbReference type="NCBI Taxonomy" id="122202"/>
    <lineage>
        <taxon>Bacteria</taxon>
        <taxon>Bacillati</taxon>
        <taxon>Actinomycetota</taxon>
        <taxon>Actinomycetes</taxon>
        <taxon>Mycobacteriales</taxon>
        <taxon>Gordoniaceae</taxon>
        <taxon>Gordonia</taxon>
    </lineage>
</organism>
<name>A0ABR5IFZ9_9ACTN</name>
<reference evidence="2 3" key="1">
    <citation type="submission" date="2015-05" db="EMBL/GenBank/DDBJ databases">
        <title>Draft genome sequence of the bacterium Gordonia jacobaea a new member of the Gordonia genus.</title>
        <authorList>
            <person name="Jimenez-Galisteo G."/>
            <person name="Dominguez A."/>
            <person name="Munoz E."/>
            <person name="Vinas M."/>
        </authorList>
    </citation>
    <scope>NUCLEOTIDE SEQUENCE [LARGE SCALE GENOMIC DNA]</scope>
    <source>
        <strain evidence="3">mv1</strain>
    </source>
</reference>
<feature type="domain" description="AB hydrolase-1" evidence="1">
    <location>
        <begin position="39"/>
        <end position="289"/>
    </location>
</feature>
<comment type="caution">
    <text evidence="2">The sequence shown here is derived from an EMBL/GenBank/DDBJ whole genome shotgun (WGS) entry which is preliminary data.</text>
</comment>
<dbReference type="RefSeq" id="WP_049697771.1">
    <property type="nucleotide sequence ID" value="NZ_JAQDQF010000002.1"/>
</dbReference>
<dbReference type="Proteomes" id="UP000037247">
    <property type="component" value="Unassembled WGS sequence"/>
</dbReference>
<dbReference type="GO" id="GO:0016787">
    <property type="term" value="F:hydrolase activity"/>
    <property type="evidence" value="ECO:0007669"/>
    <property type="project" value="UniProtKB-KW"/>
</dbReference>
<dbReference type="SUPFAM" id="SSF53474">
    <property type="entry name" value="alpha/beta-Hydrolases"/>
    <property type="match status" value="1"/>
</dbReference>